<evidence type="ECO:0000313" key="3">
    <source>
        <dbReference type="Proteomes" id="UP000467840"/>
    </source>
</evidence>
<evidence type="ECO:0000256" key="1">
    <source>
        <dbReference type="SAM" id="MobiDB-lite"/>
    </source>
</evidence>
<dbReference type="InterPro" id="IPR040339">
    <property type="entry name" value="At1g16860-like"/>
</dbReference>
<dbReference type="Proteomes" id="UP000467840">
    <property type="component" value="Chromosome 1"/>
</dbReference>
<sequence length="173" mass="18592">MGPRPRRALEQRVDSARGNEVQTGERECQVRVGRGSNLCGSCWAPGARGTGEAPRAASPPKRGSPALAACQNEKYVADFYISDFQSGLRALVKAGHGAKVAPYAKPVIVVDLCKRSTVSVMGVVQRHDNGVTIVPPQKPVSTGCQWFQCLLPTYVEGPILMFDDNEDTNVVPV</sequence>
<proteinExistence type="predicted"/>
<evidence type="ECO:0000313" key="2">
    <source>
        <dbReference type="EMBL" id="KAF2298255.1"/>
    </source>
</evidence>
<accession>A0A6A6LCR8</accession>
<reference evidence="2 3" key="1">
    <citation type="journal article" date="2020" name="Mol. Plant">
        <title>The Chromosome-Based Rubber Tree Genome Provides New Insights into Spurge Genome Evolution and Rubber Biosynthesis.</title>
        <authorList>
            <person name="Liu J."/>
            <person name="Shi C."/>
            <person name="Shi C.C."/>
            <person name="Li W."/>
            <person name="Zhang Q.J."/>
            <person name="Zhang Y."/>
            <person name="Li K."/>
            <person name="Lu H.F."/>
            <person name="Shi C."/>
            <person name="Zhu S.T."/>
            <person name="Xiao Z.Y."/>
            <person name="Nan H."/>
            <person name="Yue Y."/>
            <person name="Zhu X.G."/>
            <person name="Wu Y."/>
            <person name="Hong X.N."/>
            <person name="Fan G.Y."/>
            <person name="Tong Y."/>
            <person name="Zhang D."/>
            <person name="Mao C.L."/>
            <person name="Liu Y.L."/>
            <person name="Hao S.J."/>
            <person name="Liu W.Q."/>
            <person name="Lv M.Q."/>
            <person name="Zhang H.B."/>
            <person name="Liu Y."/>
            <person name="Hu-Tang G.R."/>
            <person name="Wang J.P."/>
            <person name="Wang J.H."/>
            <person name="Sun Y.H."/>
            <person name="Ni S.B."/>
            <person name="Chen W.B."/>
            <person name="Zhang X.C."/>
            <person name="Jiao Y.N."/>
            <person name="Eichler E.E."/>
            <person name="Li G.H."/>
            <person name="Liu X."/>
            <person name="Gao L.Z."/>
        </authorList>
    </citation>
    <scope>NUCLEOTIDE SEQUENCE [LARGE SCALE GENOMIC DNA]</scope>
    <source>
        <strain evidence="3">cv. GT1</strain>
        <tissue evidence="2">Leaf</tissue>
    </source>
</reference>
<protein>
    <submittedName>
        <fullName evidence="2">Uncharacterized protein</fullName>
    </submittedName>
</protein>
<feature type="compositionally biased region" description="Basic and acidic residues" evidence="1">
    <location>
        <begin position="7"/>
        <end position="27"/>
    </location>
</feature>
<organism evidence="2 3">
    <name type="scientific">Hevea brasiliensis</name>
    <name type="common">Para rubber tree</name>
    <name type="synonym">Siphonia brasiliensis</name>
    <dbReference type="NCBI Taxonomy" id="3981"/>
    <lineage>
        <taxon>Eukaryota</taxon>
        <taxon>Viridiplantae</taxon>
        <taxon>Streptophyta</taxon>
        <taxon>Embryophyta</taxon>
        <taxon>Tracheophyta</taxon>
        <taxon>Spermatophyta</taxon>
        <taxon>Magnoliopsida</taxon>
        <taxon>eudicotyledons</taxon>
        <taxon>Gunneridae</taxon>
        <taxon>Pentapetalae</taxon>
        <taxon>rosids</taxon>
        <taxon>fabids</taxon>
        <taxon>Malpighiales</taxon>
        <taxon>Euphorbiaceae</taxon>
        <taxon>Crotonoideae</taxon>
        <taxon>Micrandreae</taxon>
        <taxon>Hevea</taxon>
    </lineage>
</organism>
<keyword evidence="3" id="KW-1185">Reference proteome</keyword>
<dbReference type="PANTHER" id="PTHR33709:SF17">
    <property type="entry name" value="UBIQUITIN-SPECIFIC PROTEASE FAMILY C19-RELATED PROTEIN"/>
    <property type="match status" value="1"/>
</dbReference>
<dbReference type="EMBL" id="JAAGAX010000011">
    <property type="protein sequence ID" value="KAF2298255.1"/>
    <property type="molecule type" value="Genomic_DNA"/>
</dbReference>
<dbReference type="AlphaFoldDB" id="A0A6A6LCR8"/>
<comment type="caution">
    <text evidence="2">The sequence shown here is derived from an EMBL/GenBank/DDBJ whole genome shotgun (WGS) entry which is preliminary data.</text>
</comment>
<dbReference type="PANTHER" id="PTHR33709">
    <property type="entry name" value="OSJNBA0035M09.9 PROTEIN"/>
    <property type="match status" value="1"/>
</dbReference>
<name>A0A6A6LCR8_HEVBR</name>
<feature type="region of interest" description="Disordered" evidence="1">
    <location>
        <begin position="1"/>
        <end position="27"/>
    </location>
</feature>
<gene>
    <name evidence="2" type="ORF">GH714_020896</name>
</gene>